<reference evidence="2" key="1">
    <citation type="journal article" date="2020" name="Nat. Commun.">
        <title>Large-scale genome sequencing of mycorrhizal fungi provides insights into the early evolution of symbiotic traits.</title>
        <authorList>
            <person name="Miyauchi S."/>
            <person name="Kiss E."/>
            <person name="Kuo A."/>
            <person name="Drula E."/>
            <person name="Kohler A."/>
            <person name="Sanchez-Garcia M."/>
            <person name="Morin E."/>
            <person name="Andreopoulos B."/>
            <person name="Barry K.W."/>
            <person name="Bonito G."/>
            <person name="Buee M."/>
            <person name="Carver A."/>
            <person name="Chen C."/>
            <person name="Cichocki N."/>
            <person name="Clum A."/>
            <person name="Culley D."/>
            <person name="Crous P.W."/>
            <person name="Fauchery L."/>
            <person name="Girlanda M."/>
            <person name="Hayes R.D."/>
            <person name="Keri Z."/>
            <person name="LaButti K."/>
            <person name="Lipzen A."/>
            <person name="Lombard V."/>
            <person name="Magnuson J."/>
            <person name="Maillard F."/>
            <person name="Murat C."/>
            <person name="Nolan M."/>
            <person name="Ohm R.A."/>
            <person name="Pangilinan J."/>
            <person name="Pereira M.F."/>
            <person name="Perotto S."/>
            <person name="Peter M."/>
            <person name="Pfister S."/>
            <person name="Riley R."/>
            <person name="Sitrit Y."/>
            <person name="Stielow J.B."/>
            <person name="Szollosi G."/>
            <person name="Zifcakova L."/>
            <person name="Stursova M."/>
            <person name="Spatafora J.W."/>
            <person name="Tedersoo L."/>
            <person name="Vaario L.M."/>
            <person name="Yamada A."/>
            <person name="Yan M."/>
            <person name="Wang P."/>
            <person name="Xu J."/>
            <person name="Bruns T."/>
            <person name="Baldrian P."/>
            <person name="Vilgalys R."/>
            <person name="Dunand C."/>
            <person name="Henrissat B."/>
            <person name="Grigoriev I.V."/>
            <person name="Hibbett D."/>
            <person name="Nagy L.G."/>
            <person name="Martin F.M."/>
        </authorList>
    </citation>
    <scope>NUCLEOTIDE SEQUENCE</scope>
    <source>
        <strain evidence="2">UP504</strain>
    </source>
</reference>
<organism evidence="2 3">
    <name type="scientific">Hydnum rufescens UP504</name>
    <dbReference type="NCBI Taxonomy" id="1448309"/>
    <lineage>
        <taxon>Eukaryota</taxon>
        <taxon>Fungi</taxon>
        <taxon>Dikarya</taxon>
        <taxon>Basidiomycota</taxon>
        <taxon>Agaricomycotina</taxon>
        <taxon>Agaricomycetes</taxon>
        <taxon>Cantharellales</taxon>
        <taxon>Hydnaceae</taxon>
        <taxon>Hydnum</taxon>
    </lineage>
</organism>
<feature type="region of interest" description="Disordered" evidence="1">
    <location>
        <begin position="114"/>
        <end position="141"/>
    </location>
</feature>
<evidence type="ECO:0000313" key="2">
    <source>
        <dbReference type="EMBL" id="KAF9504107.1"/>
    </source>
</evidence>
<evidence type="ECO:0000313" key="3">
    <source>
        <dbReference type="Proteomes" id="UP000886523"/>
    </source>
</evidence>
<evidence type="ECO:0000256" key="1">
    <source>
        <dbReference type="SAM" id="MobiDB-lite"/>
    </source>
</evidence>
<gene>
    <name evidence="2" type="ORF">BS47DRAFT_1401748</name>
</gene>
<name>A0A9P6AEH7_9AGAM</name>
<dbReference type="EMBL" id="MU129262">
    <property type="protein sequence ID" value="KAF9504107.1"/>
    <property type="molecule type" value="Genomic_DNA"/>
</dbReference>
<protein>
    <submittedName>
        <fullName evidence="2">Uncharacterized protein</fullName>
    </submittedName>
</protein>
<dbReference type="AlphaFoldDB" id="A0A9P6AEH7"/>
<dbReference type="OrthoDB" id="2803783at2759"/>
<proteinExistence type="predicted"/>
<sequence>MISLSAESPEYMRISVFTEFLHGSETHGLTKPVVGDFFRSFEARFRASKNQTALLQHIYGEYFKKYPWNCPRDAEPIPGHAYPEAINEEEKECSIKKTQGGHSHLFRWNSSKHGINQKRHEKERTLARAPSESALKSSKDPAPPLLIRQTLSHIQLPQEVSALFEQERAPKPPEIGPLPVYSKSWLDWWSVAQPDWRKRDEDRHLIMGGSGSWSVLKVGGINGIISFVMSLGWWGHKLTSSNDSPASDAWHAAIMDIDMGT</sequence>
<dbReference type="Proteomes" id="UP000886523">
    <property type="component" value="Unassembled WGS sequence"/>
</dbReference>
<accession>A0A9P6AEH7</accession>
<comment type="caution">
    <text evidence="2">The sequence shown here is derived from an EMBL/GenBank/DDBJ whole genome shotgun (WGS) entry which is preliminary data.</text>
</comment>
<keyword evidence="3" id="KW-1185">Reference proteome</keyword>